<keyword evidence="4" id="KW-0804">Transcription</keyword>
<feature type="region of interest" description="Disordered" evidence="6">
    <location>
        <begin position="579"/>
        <end position="599"/>
    </location>
</feature>
<dbReference type="InterPro" id="IPR003340">
    <property type="entry name" value="B3_DNA-bd"/>
</dbReference>
<feature type="region of interest" description="Disordered" evidence="6">
    <location>
        <begin position="1"/>
        <end position="21"/>
    </location>
</feature>
<accession>A0AAD8RQL3</accession>
<feature type="compositionally biased region" description="Basic and acidic residues" evidence="6">
    <location>
        <begin position="188"/>
        <end position="199"/>
    </location>
</feature>
<dbReference type="CDD" id="cd10017">
    <property type="entry name" value="B3_DNA"/>
    <property type="match status" value="1"/>
</dbReference>
<feature type="region of interest" description="Disordered" evidence="6">
    <location>
        <begin position="355"/>
        <end position="389"/>
    </location>
</feature>
<keyword evidence="2" id="KW-0805">Transcription regulation</keyword>
<reference evidence="8" key="1">
    <citation type="submission" date="2023-07" db="EMBL/GenBank/DDBJ databases">
        <title>A chromosome-level genome assembly of Lolium multiflorum.</title>
        <authorList>
            <person name="Chen Y."/>
            <person name="Copetti D."/>
            <person name="Kolliker R."/>
            <person name="Studer B."/>
        </authorList>
    </citation>
    <scope>NUCLEOTIDE SEQUENCE</scope>
    <source>
        <strain evidence="8">02402/16</strain>
        <tissue evidence="8">Leaf</tissue>
    </source>
</reference>
<evidence type="ECO:0000313" key="9">
    <source>
        <dbReference type="Proteomes" id="UP001231189"/>
    </source>
</evidence>
<keyword evidence="5" id="KW-0539">Nucleus</keyword>
<keyword evidence="3" id="KW-0238">DNA-binding</keyword>
<evidence type="ECO:0000256" key="4">
    <source>
        <dbReference type="ARBA" id="ARBA00023163"/>
    </source>
</evidence>
<dbReference type="SUPFAM" id="SSF101936">
    <property type="entry name" value="DNA-binding pseudobarrel domain"/>
    <property type="match status" value="1"/>
</dbReference>
<dbReference type="PROSITE" id="PS50863">
    <property type="entry name" value="B3"/>
    <property type="match status" value="1"/>
</dbReference>
<dbReference type="Gene3D" id="2.40.330.10">
    <property type="entry name" value="DNA-binding pseudobarrel domain"/>
    <property type="match status" value="1"/>
</dbReference>
<keyword evidence="9" id="KW-1185">Reference proteome</keyword>
<sequence length="599" mass="67072">MAIDEPSKRLTPAENSWSAKTKMGQRMALVHHRLNLLDDSRHVHEDGDFKDEEIAIVFDEQSKELDDYIILKRKRGRQAAGAESSKSKMEQKRIFFNSGRSSDCKSDKDDDFETSSNNDDFQTTRKRGRPTGSNSAKSKMEQKRLLFDSSSNSDCRSDKDDDFEPTTKRGRPPGSKSAKGKKPQLVDSRSRSSEGKEDKDGDLEPEVSDDDGRDKSARVKDFYGTAWDRAVKVNEKLPEEGPSFIKLMLKSHVVRGFWLGLPVSFCRNYLPDHDVTVELEDEDGHSYDTNYLARKGGLSGGWHGFVVQHDLKVGDAVVFQLVRPTRFKVYVLRENKFTTTDGALSLLNLDTSKENNISEENSSDDDVMSKEDSEGTRLGGNGTNDDSSNLAIEEAADNDGIRSPDHPDTGFNTMTSLRDFKIVIDGSAIDRKLIPAHMRTAYYELCLARKAFLHRGLLKQISPMFAAGVIMETVNIAVGIRASSASSSSLEDLAAWKKILESFEFLGMDVAFLRKRVDGLLALLTAQPDLQVAAQECEGYEKVKLERNNAAEEMRALESRMSSLKDALEEMDVEMKEMVESSARKKKDQAMRQLAAAPW</sequence>
<dbReference type="Proteomes" id="UP001231189">
    <property type="component" value="Unassembled WGS sequence"/>
</dbReference>
<dbReference type="SMART" id="SM01019">
    <property type="entry name" value="B3"/>
    <property type="match status" value="1"/>
</dbReference>
<comment type="subcellular location">
    <subcellularLocation>
        <location evidence="1">Nucleus</location>
    </subcellularLocation>
</comment>
<feature type="domain" description="TF-B3" evidence="7">
    <location>
        <begin position="244"/>
        <end position="335"/>
    </location>
</feature>
<gene>
    <name evidence="8" type="ORF">QYE76_003549</name>
</gene>
<dbReference type="AlphaFoldDB" id="A0AAD8RQL3"/>
<evidence type="ECO:0000259" key="7">
    <source>
        <dbReference type="PROSITE" id="PS50863"/>
    </source>
</evidence>
<dbReference type="GO" id="GO:0005634">
    <property type="term" value="C:nucleus"/>
    <property type="evidence" value="ECO:0007669"/>
    <property type="project" value="UniProtKB-SubCell"/>
</dbReference>
<evidence type="ECO:0000256" key="6">
    <source>
        <dbReference type="SAM" id="MobiDB-lite"/>
    </source>
</evidence>
<name>A0AAD8RQL3_LOLMU</name>
<dbReference type="PANTHER" id="PTHR31391">
    <property type="entry name" value="B3 DOMAIN-CONTAINING PROTEIN OS11G0197600-RELATED"/>
    <property type="match status" value="1"/>
</dbReference>
<organism evidence="8 9">
    <name type="scientific">Lolium multiflorum</name>
    <name type="common">Italian ryegrass</name>
    <name type="synonym">Lolium perenne subsp. multiflorum</name>
    <dbReference type="NCBI Taxonomy" id="4521"/>
    <lineage>
        <taxon>Eukaryota</taxon>
        <taxon>Viridiplantae</taxon>
        <taxon>Streptophyta</taxon>
        <taxon>Embryophyta</taxon>
        <taxon>Tracheophyta</taxon>
        <taxon>Spermatophyta</taxon>
        <taxon>Magnoliopsida</taxon>
        <taxon>Liliopsida</taxon>
        <taxon>Poales</taxon>
        <taxon>Poaceae</taxon>
        <taxon>BOP clade</taxon>
        <taxon>Pooideae</taxon>
        <taxon>Poodae</taxon>
        <taxon>Poeae</taxon>
        <taxon>Poeae Chloroplast Group 2 (Poeae type)</taxon>
        <taxon>Loliodinae</taxon>
        <taxon>Loliinae</taxon>
        <taxon>Lolium</taxon>
    </lineage>
</organism>
<protein>
    <recommendedName>
        <fullName evidence="7">TF-B3 domain-containing protein</fullName>
    </recommendedName>
</protein>
<evidence type="ECO:0000313" key="8">
    <source>
        <dbReference type="EMBL" id="KAK1629234.1"/>
    </source>
</evidence>
<evidence type="ECO:0000256" key="1">
    <source>
        <dbReference type="ARBA" id="ARBA00004123"/>
    </source>
</evidence>
<evidence type="ECO:0000256" key="5">
    <source>
        <dbReference type="ARBA" id="ARBA00023242"/>
    </source>
</evidence>
<feature type="compositionally biased region" description="Acidic residues" evidence="6">
    <location>
        <begin position="200"/>
        <end position="209"/>
    </location>
</feature>
<dbReference type="Pfam" id="PF02362">
    <property type="entry name" value="B3"/>
    <property type="match status" value="1"/>
</dbReference>
<dbReference type="EMBL" id="JAUUTY010000005">
    <property type="protein sequence ID" value="KAK1629234.1"/>
    <property type="molecule type" value="Genomic_DNA"/>
</dbReference>
<dbReference type="PANTHER" id="PTHR31391:SF85">
    <property type="entry name" value="TF-B3 DOMAIN-CONTAINING PROTEIN"/>
    <property type="match status" value="1"/>
</dbReference>
<feature type="region of interest" description="Disordered" evidence="6">
    <location>
        <begin position="74"/>
        <end position="216"/>
    </location>
</feature>
<evidence type="ECO:0000256" key="2">
    <source>
        <dbReference type="ARBA" id="ARBA00023015"/>
    </source>
</evidence>
<proteinExistence type="predicted"/>
<dbReference type="InterPro" id="IPR044837">
    <property type="entry name" value="REM16-like"/>
</dbReference>
<comment type="caution">
    <text evidence="8">The sequence shown here is derived from an EMBL/GenBank/DDBJ whole genome shotgun (WGS) entry which is preliminary data.</text>
</comment>
<evidence type="ECO:0000256" key="3">
    <source>
        <dbReference type="ARBA" id="ARBA00023125"/>
    </source>
</evidence>
<dbReference type="GO" id="GO:0003677">
    <property type="term" value="F:DNA binding"/>
    <property type="evidence" value="ECO:0007669"/>
    <property type="project" value="UniProtKB-KW"/>
</dbReference>
<dbReference type="InterPro" id="IPR015300">
    <property type="entry name" value="DNA-bd_pseudobarrel_sf"/>
</dbReference>